<evidence type="ECO:0000256" key="1">
    <source>
        <dbReference type="ARBA" id="ARBA00004275"/>
    </source>
</evidence>
<keyword evidence="2" id="KW-0576">Peroxisome</keyword>
<gene>
    <name evidence="5" type="primary">LOC108565507</name>
</gene>
<proteinExistence type="predicted"/>
<dbReference type="InterPro" id="IPR001753">
    <property type="entry name" value="Enoyl-CoA_hydra/iso"/>
</dbReference>
<keyword evidence="4" id="KW-1185">Reference proteome</keyword>
<dbReference type="CDD" id="cd06558">
    <property type="entry name" value="crotonase-like"/>
    <property type="match status" value="1"/>
</dbReference>
<comment type="subcellular location">
    <subcellularLocation>
        <location evidence="1">Peroxisome</location>
    </subcellularLocation>
</comment>
<dbReference type="PANTHER" id="PTHR43684:SF1">
    <property type="entry name" value="ENOYL-COA DELTA ISOMERASE 2"/>
    <property type="match status" value="1"/>
</dbReference>
<evidence type="ECO:0000313" key="5">
    <source>
        <dbReference type="RefSeq" id="XP_017780502.1"/>
    </source>
</evidence>
<protein>
    <submittedName>
        <fullName evidence="5">Enoyl-CoA delta isomerase 3, peroxisomal-like</fullName>
    </submittedName>
</protein>
<evidence type="ECO:0000256" key="2">
    <source>
        <dbReference type="ARBA" id="ARBA00023140"/>
    </source>
</evidence>
<accession>A0ABM1N102</accession>
<name>A0ABM1N102_NICVS</name>
<dbReference type="InterPro" id="IPR029045">
    <property type="entry name" value="ClpP/crotonase-like_dom_sf"/>
</dbReference>
<evidence type="ECO:0000256" key="3">
    <source>
        <dbReference type="ARBA" id="ARBA00023235"/>
    </source>
</evidence>
<dbReference type="SUPFAM" id="SSF52096">
    <property type="entry name" value="ClpP/crotonase"/>
    <property type="match status" value="1"/>
</dbReference>
<keyword evidence="3" id="KW-0413">Isomerase</keyword>
<dbReference type="PANTHER" id="PTHR43684">
    <property type="match status" value="1"/>
</dbReference>
<sequence length="257" mass="28479">MDCGIAVSLKNGVRTIQFNNTKRKNTLTVKTFLTISEILNEDASNDKIRGTIFTGTGEYFTSGNDLSAALKQVLKIEGTIADIQFAYKAFARALIQYPKLLVVIVNGPSIGIGVTMCGLCDLIYATENATFMTPFVKFGITIEGCSTDLLPKIMGHTKANEMLLLGRTITAHDALQANLVSKIIPQRDIANFVEDLHKEIEQLNMASFINNKKLMKEGTQKDLLDTFHRENDYLSEALNSENFANNMALFAKRKSKL</sequence>
<dbReference type="Proteomes" id="UP000695000">
    <property type="component" value="Unplaced"/>
</dbReference>
<dbReference type="GeneID" id="108565507"/>
<dbReference type="Gene3D" id="3.90.226.10">
    <property type="entry name" value="2-enoyl-CoA Hydratase, Chain A, domain 1"/>
    <property type="match status" value="1"/>
</dbReference>
<dbReference type="InterPro" id="IPR051053">
    <property type="entry name" value="ECH/Chromodomain_protein"/>
</dbReference>
<dbReference type="Pfam" id="PF00378">
    <property type="entry name" value="ECH_1"/>
    <property type="match status" value="1"/>
</dbReference>
<reference evidence="5" key="1">
    <citation type="submission" date="2025-08" db="UniProtKB">
        <authorList>
            <consortium name="RefSeq"/>
        </authorList>
    </citation>
    <scope>IDENTIFICATION</scope>
    <source>
        <tissue evidence="5">Whole Larva</tissue>
    </source>
</reference>
<dbReference type="RefSeq" id="XP_017780502.1">
    <property type="nucleotide sequence ID" value="XM_017925013.1"/>
</dbReference>
<organism evidence="4 5">
    <name type="scientific">Nicrophorus vespilloides</name>
    <name type="common">Boreal carrion beetle</name>
    <dbReference type="NCBI Taxonomy" id="110193"/>
    <lineage>
        <taxon>Eukaryota</taxon>
        <taxon>Metazoa</taxon>
        <taxon>Ecdysozoa</taxon>
        <taxon>Arthropoda</taxon>
        <taxon>Hexapoda</taxon>
        <taxon>Insecta</taxon>
        <taxon>Pterygota</taxon>
        <taxon>Neoptera</taxon>
        <taxon>Endopterygota</taxon>
        <taxon>Coleoptera</taxon>
        <taxon>Polyphaga</taxon>
        <taxon>Staphyliniformia</taxon>
        <taxon>Silphidae</taxon>
        <taxon>Nicrophorinae</taxon>
        <taxon>Nicrophorus</taxon>
    </lineage>
</organism>
<evidence type="ECO:0000313" key="4">
    <source>
        <dbReference type="Proteomes" id="UP000695000"/>
    </source>
</evidence>